<dbReference type="Pfam" id="PF00583">
    <property type="entry name" value="Acetyltransf_1"/>
    <property type="match status" value="1"/>
</dbReference>
<protein>
    <submittedName>
        <fullName evidence="4">Acetyltransferase (GNAT) family protein</fullName>
    </submittedName>
</protein>
<gene>
    <name evidence="4" type="ORF">DES47_103508</name>
</gene>
<keyword evidence="5" id="KW-1185">Reference proteome</keyword>
<feature type="domain" description="N-acetyltransferase" evidence="3">
    <location>
        <begin position="1"/>
        <end position="143"/>
    </location>
</feature>
<proteinExistence type="predicted"/>
<dbReference type="PANTHER" id="PTHR43877">
    <property type="entry name" value="AMINOALKYLPHOSPHONATE N-ACETYLTRANSFERASE-RELATED-RELATED"/>
    <property type="match status" value="1"/>
</dbReference>
<dbReference type="InterPro" id="IPR016181">
    <property type="entry name" value="Acyl_CoA_acyltransferase"/>
</dbReference>
<accession>A0A4V3CTE4</accession>
<dbReference type="InParanoid" id="A0A4V3CTE4"/>
<reference evidence="4 5" key="1">
    <citation type="submission" date="2019-03" db="EMBL/GenBank/DDBJ databases">
        <title>Genomic Encyclopedia of Type Strains, Phase IV (KMG-IV): sequencing the most valuable type-strain genomes for metagenomic binning, comparative biology and taxonomic classification.</title>
        <authorList>
            <person name="Goeker M."/>
        </authorList>
    </citation>
    <scope>NUCLEOTIDE SEQUENCE [LARGE SCALE GENOMIC DNA]</scope>
    <source>
        <strain evidence="4 5">DSM 16998</strain>
    </source>
</reference>
<keyword evidence="1 4" id="KW-0808">Transferase</keyword>
<dbReference type="AlphaFoldDB" id="A0A4V3CTE4"/>
<dbReference type="InterPro" id="IPR050832">
    <property type="entry name" value="Bact_Acetyltransf"/>
</dbReference>
<evidence type="ECO:0000256" key="2">
    <source>
        <dbReference type="ARBA" id="ARBA00023315"/>
    </source>
</evidence>
<keyword evidence="2" id="KW-0012">Acyltransferase</keyword>
<dbReference type="EMBL" id="SNXS01000003">
    <property type="protein sequence ID" value="TDP71527.1"/>
    <property type="molecule type" value="Genomic_DNA"/>
</dbReference>
<dbReference type="Proteomes" id="UP000295361">
    <property type="component" value="Unassembled WGS sequence"/>
</dbReference>
<dbReference type="PANTHER" id="PTHR43877:SF5">
    <property type="entry name" value="BLL8307 PROTEIN"/>
    <property type="match status" value="1"/>
</dbReference>
<dbReference type="SUPFAM" id="SSF55729">
    <property type="entry name" value="Acyl-CoA N-acyltransferases (Nat)"/>
    <property type="match status" value="1"/>
</dbReference>
<evidence type="ECO:0000313" key="5">
    <source>
        <dbReference type="Proteomes" id="UP000295361"/>
    </source>
</evidence>
<name>A0A4V3CTE4_9BURK</name>
<sequence>MGLLHEAALEARGLYPELFSPDAPMATNAPLGPRSVYLLAWQGEACVACGAIQPLGDPATTTIGEVRRMYVLKTARRGGLAQALLRQLEQQARELGFRTLRLETGYRQQPAMALYEAAGYSRIDPFGPYIGDPTSVCFEKPLG</sequence>
<evidence type="ECO:0000313" key="4">
    <source>
        <dbReference type="EMBL" id="TDP71527.1"/>
    </source>
</evidence>
<organism evidence="4 5">
    <name type="scientific">Roseateles toxinivorans</name>
    <dbReference type="NCBI Taxonomy" id="270368"/>
    <lineage>
        <taxon>Bacteria</taxon>
        <taxon>Pseudomonadati</taxon>
        <taxon>Pseudomonadota</taxon>
        <taxon>Betaproteobacteria</taxon>
        <taxon>Burkholderiales</taxon>
        <taxon>Sphaerotilaceae</taxon>
        <taxon>Roseateles</taxon>
    </lineage>
</organism>
<comment type="caution">
    <text evidence="4">The sequence shown here is derived from an EMBL/GenBank/DDBJ whole genome shotgun (WGS) entry which is preliminary data.</text>
</comment>
<dbReference type="InterPro" id="IPR000182">
    <property type="entry name" value="GNAT_dom"/>
</dbReference>
<dbReference type="Gene3D" id="3.40.630.30">
    <property type="match status" value="1"/>
</dbReference>
<dbReference type="CDD" id="cd04301">
    <property type="entry name" value="NAT_SF"/>
    <property type="match status" value="1"/>
</dbReference>
<dbReference type="PROSITE" id="PS51186">
    <property type="entry name" value="GNAT"/>
    <property type="match status" value="1"/>
</dbReference>
<evidence type="ECO:0000259" key="3">
    <source>
        <dbReference type="PROSITE" id="PS51186"/>
    </source>
</evidence>
<dbReference type="GO" id="GO:0016747">
    <property type="term" value="F:acyltransferase activity, transferring groups other than amino-acyl groups"/>
    <property type="evidence" value="ECO:0007669"/>
    <property type="project" value="InterPro"/>
</dbReference>
<dbReference type="RefSeq" id="WP_208114995.1">
    <property type="nucleotide sequence ID" value="NZ_SNXS01000003.1"/>
</dbReference>
<evidence type="ECO:0000256" key="1">
    <source>
        <dbReference type="ARBA" id="ARBA00022679"/>
    </source>
</evidence>